<evidence type="ECO:0000313" key="1">
    <source>
        <dbReference type="EMBL" id="TXJ62112.1"/>
    </source>
</evidence>
<protein>
    <submittedName>
        <fullName evidence="1">Uncharacterized protein</fullName>
    </submittedName>
</protein>
<evidence type="ECO:0000313" key="2">
    <source>
        <dbReference type="Proteomes" id="UP000321612"/>
    </source>
</evidence>
<dbReference type="Proteomes" id="UP000321612">
    <property type="component" value="Unassembled WGS sequence"/>
</dbReference>
<dbReference type="EMBL" id="SDIK01000042">
    <property type="protein sequence ID" value="TXJ62112.1"/>
    <property type="molecule type" value="Genomic_DNA"/>
</dbReference>
<sequence>MEKIAIKAKALIAIFLYTSFQMKSLFSRCLDFDFKYAIHSDFHISLCYNGIQIMQKEDDQQPQVHPSFSMAMAIPFGWQKLNNGDTKGKVLHRKR</sequence>
<accession>A0A5C8GJF4</accession>
<reference evidence="2" key="1">
    <citation type="submission" date="2019-05" db="EMBL/GenBank/DDBJ databases">
        <title>Prevotella brunnea sp. nov., isolated from a wound of a patient.</title>
        <authorList>
            <person name="Buhl M."/>
        </authorList>
    </citation>
    <scope>NUCLEOTIDE SEQUENCE [LARGE SCALE GENOMIC DNA]</scope>
    <source>
        <strain evidence="2">A2672</strain>
    </source>
</reference>
<keyword evidence="2" id="KW-1185">Reference proteome</keyword>
<organism evidence="1 2">
    <name type="scientific">Prevotella brunnea</name>
    <dbReference type="NCBI Taxonomy" id="2508867"/>
    <lineage>
        <taxon>Bacteria</taxon>
        <taxon>Pseudomonadati</taxon>
        <taxon>Bacteroidota</taxon>
        <taxon>Bacteroidia</taxon>
        <taxon>Bacteroidales</taxon>
        <taxon>Prevotellaceae</taxon>
        <taxon>Prevotella</taxon>
    </lineage>
</organism>
<dbReference type="AlphaFoldDB" id="A0A5C8GJF4"/>
<proteinExistence type="predicted"/>
<dbReference type="RefSeq" id="WP_147785582.1">
    <property type="nucleotide sequence ID" value="NZ_SDIK01000042.1"/>
</dbReference>
<comment type="caution">
    <text evidence="1">The sequence shown here is derived from an EMBL/GenBank/DDBJ whole genome shotgun (WGS) entry which is preliminary data.</text>
</comment>
<gene>
    <name evidence="1" type="ORF">ETF27_05985</name>
</gene>
<name>A0A5C8GJF4_9BACT</name>